<name>A0A853EKM0_9ACTO</name>
<evidence type="ECO:0000313" key="1">
    <source>
        <dbReference type="EMBL" id="NYS68396.1"/>
    </source>
</evidence>
<accession>A0A853EKM0</accession>
<reference evidence="1 2" key="1">
    <citation type="submission" date="2020-07" db="EMBL/GenBank/DDBJ databases">
        <title>MOT database genomes.</title>
        <authorList>
            <person name="Joseph S."/>
            <person name="Aduse-Opoku J."/>
            <person name="Hashim A."/>
            <person name="Wade W."/>
            <person name="Curtis M."/>
        </authorList>
    </citation>
    <scope>NUCLEOTIDE SEQUENCE [LARGE SCALE GENOMIC DNA]</scope>
    <source>
        <strain evidence="1 2">WMus004</strain>
    </source>
</reference>
<protein>
    <submittedName>
        <fullName evidence="1">Uncharacterized protein</fullName>
    </submittedName>
</protein>
<dbReference type="Proteomes" id="UP000572528">
    <property type="component" value="Unassembled WGS sequence"/>
</dbReference>
<proteinExistence type="predicted"/>
<sequence length="58" mass="5958">MPTDPASPVHSAPSVRRPARCPRLGAVAAMREAGLTRVTDLGSLQEVASTTGLATVTE</sequence>
<organism evidence="1 2">
    <name type="scientific">Actinomyces bowdenii</name>
    <dbReference type="NCBI Taxonomy" id="131109"/>
    <lineage>
        <taxon>Bacteria</taxon>
        <taxon>Bacillati</taxon>
        <taxon>Actinomycetota</taxon>
        <taxon>Actinomycetes</taxon>
        <taxon>Actinomycetales</taxon>
        <taxon>Actinomycetaceae</taxon>
        <taxon>Actinomyces</taxon>
    </lineage>
</organism>
<dbReference type="AlphaFoldDB" id="A0A853EKM0"/>
<gene>
    <name evidence="1" type="ORF">HZZ05_02450</name>
</gene>
<dbReference type="RefSeq" id="WP_179899735.1">
    <property type="nucleotide sequence ID" value="NZ_JACBXV010000016.1"/>
</dbReference>
<evidence type="ECO:0000313" key="2">
    <source>
        <dbReference type="Proteomes" id="UP000572528"/>
    </source>
</evidence>
<dbReference type="EMBL" id="JACBXV010000016">
    <property type="protein sequence ID" value="NYS68396.1"/>
    <property type="molecule type" value="Genomic_DNA"/>
</dbReference>
<comment type="caution">
    <text evidence="1">The sequence shown here is derived from an EMBL/GenBank/DDBJ whole genome shotgun (WGS) entry which is preliminary data.</text>
</comment>